<dbReference type="Proteomes" id="UP000552644">
    <property type="component" value="Unassembled WGS sequence"/>
</dbReference>
<dbReference type="Pfam" id="PF13565">
    <property type="entry name" value="HTH_32"/>
    <property type="match status" value="1"/>
</dbReference>
<protein>
    <submittedName>
        <fullName evidence="1">Transposase</fullName>
    </submittedName>
</protein>
<dbReference type="EMBL" id="JACHJP010000003">
    <property type="protein sequence ID" value="MBB4916560.1"/>
    <property type="molecule type" value="Genomic_DNA"/>
</dbReference>
<proteinExistence type="predicted"/>
<sequence>MTQVSDDYARQVVHVFNERGFEALDPEWSGGRPRRTSERVRERICLIARTTPAEWGLTGFSTRSLSKLATHLIELRLMTSISRHRAYIRWHNRHARPTVSFAANSPIRSWTSS</sequence>
<keyword evidence="2" id="KW-1185">Reference proteome</keyword>
<dbReference type="SUPFAM" id="SSF46689">
    <property type="entry name" value="Homeodomain-like"/>
    <property type="match status" value="1"/>
</dbReference>
<organism evidence="1 2">
    <name type="scientific">Streptosporangium saharense</name>
    <dbReference type="NCBI Taxonomy" id="1706840"/>
    <lineage>
        <taxon>Bacteria</taxon>
        <taxon>Bacillati</taxon>
        <taxon>Actinomycetota</taxon>
        <taxon>Actinomycetes</taxon>
        <taxon>Streptosporangiales</taxon>
        <taxon>Streptosporangiaceae</taxon>
        <taxon>Streptosporangium</taxon>
    </lineage>
</organism>
<dbReference type="InterPro" id="IPR009057">
    <property type="entry name" value="Homeodomain-like_sf"/>
</dbReference>
<accession>A0A7W7VNS4</accession>
<dbReference type="RefSeq" id="WP_221460929.1">
    <property type="nucleotide sequence ID" value="NZ_JACHJP010000003.1"/>
</dbReference>
<evidence type="ECO:0000313" key="1">
    <source>
        <dbReference type="EMBL" id="MBB4916560.1"/>
    </source>
</evidence>
<gene>
    <name evidence="1" type="ORF">FHS44_003648</name>
</gene>
<name>A0A7W7VNS4_9ACTN</name>
<dbReference type="AlphaFoldDB" id="A0A7W7VNS4"/>
<comment type="caution">
    <text evidence="1">The sequence shown here is derived from an EMBL/GenBank/DDBJ whole genome shotgun (WGS) entry which is preliminary data.</text>
</comment>
<evidence type="ECO:0000313" key="2">
    <source>
        <dbReference type="Proteomes" id="UP000552644"/>
    </source>
</evidence>
<reference evidence="1 2" key="1">
    <citation type="submission" date="2020-08" db="EMBL/GenBank/DDBJ databases">
        <title>Genomic Encyclopedia of Type Strains, Phase III (KMG-III): the genomes of soil and plant-associated and newly described type strains.</title>
        <authorList>
            <person name="Whitman W."/>
        </authorList>
    </citation>
    <scope>NUCLEOTIDE SEQUENCE [LARGE SCALE GENOMIC DNA]</scope>
    <source>
        <strain evidence="1 2">CECT 8840</strain>
    </source>
</reference>